<reference evidence="4" key="2">
    <citation type="submission" date="2017-02" db="EMBL/GenBank/DDBJ databases">
        <title>Sunflower complete genome.</title>
        <authorList>
            <person name="Langlade N."/>
            <person name="Munos S."/>
        </authorList>
    </citation>
    <scope>NUCLEOTIDE SEQUENCE [LARGE SCALE GENOMIC DNA]</scope>
    <source>
        <tissue evidence="4">Leaves</tissue>
    </source>
</reference>
<evidence type="ECO:0000256" key="1">
    <source>
        <dbReference type="SAM" id="MobiDB-lite"/>
    </source>
</evidence>
<reference evidence="3 5" key="1">
    <citation type="journal article" date="2017" name="Nature">
        <title>The sunflower genome provides insights into oil metabolism, flowering and Asterid evolution.</title>
        <authorList>
            <person name="Badouin H."/>
            <person name="Gouzy J."/>
            <person name="Grassa C.J."/>
            <person name="Murat F."/>
            <person name="Staton S.E."/>
            <person name="Cottret L."/>
            <person name="Lelandais-Briere C."/>
            <person name="Owens G.L."/>
            <person name="Carrere S."/>
            <person name="Mayjonade B."/>
            <person name="Legrand L."/>
            <person name="Gill N."/>
            <person name="Kane N.C."/>
            <person name="Bowers J.E."/>
            <person name="Hubner S."/>
            <person name="Bellec A."/>
            <person name="Berard A."/>
            <person name="Berges H."/>
            <person name="Blanchet N."/>
            <person name="Boniface M.C."/>
            <person name="Brunel D."/>
            <person name="Catrice O."/>
            <person name="Chaidir N."/>
            <person name="Claudel C."/>
            <person name="Donnadieu C."/>
            <person name="Faraut T."/>
            <person name="Fievet G."/>
            <person name="Helmstetter N."/>
            <person name="King M."/>
            <person name="Knapp S.J."/>
            <person name="Lai Z."/>
            <person name="Le Paslier M.C."/>
            <person name="Lippi Y."/>
            <person name="Lorenzon L."/>
            <person name="Mandel J.R."/>
            <person name="Marage G."/>
            <person name="Marchand G."/>
            <person name="Marquand E."/>
            <person name="Bret-Mestries E."/>
            <person name="Morien E."/>
            <person name="Nambeesan S."/>
            <person name="Nguyen T."/>
            <person name="Pegot-Espagnet P."/>
            <person name="Pouilly N."/>
            <person name="Raftis F."/>
            <person name="Sallet E."/>
            <person name="Schiex T."/>
            <person name="Thomas J."/>
            <person name="Vandecasteele C."/>
            <person name="Vares D."/>
            <person name="Vear F."/>
            <person name="Vautrin S."/>
            <person name="Crespi M."/>
            <person name="Mangin B."/>
            <person name="Burke J.M."/>
            <person name="Salse J."/>
            <person name="Munos S."/>
            <person name="Vincourt P."/>
            <person name="Rieseberg L.H."/>
            <person name="Langlade N.B."/>
        </authorList>
    </citation>
    <scope>NUCLEOTIDE SEQUENCE [LARGE SCALE GENOMIC DNA]</scope>
    <source>
        <strain evidence="5">cv. SF193</strain>
        <tissue evidence="3">Leaves</tissue>
    </source>
</reference>
<name>A0A251VBT8_HELAN</name>
<evidence type="ECO:0000313" key="4">
    <source>
        <dbReference type="EMBL" id="OTG32616.1"/>
    </source>
</evidence>
<feature type="compositionally biased region" description="Basic and acidic residues" evidence="1">
    <location>
        <begin position="96"/>
        <end position="123"/>
    </location>
</feature>
<dbReference type="AlphaFoldDB" id="A0A251VBT8"/>
<dbReference type="OMA" id="HPKEATQ"/>
<evidence type="ECO:0000313" key="3">
    <source>
        <dbReference type="EMBL" id="KAF5816250.1"/>
    </source>
</evidence>
<evidence type="ECO:0000313" key="5">
    <source>
        <dbReference type="Proteomes" id="UP000215914"/>
    </source>
</evidence>
<organism evidence="4 5">
    <name type="scientific">Helianthus annuus</name>
    <name type="common">Common sunflower</name>
    <dbReference type="NCBI Taxonomy" id="4232"/>
    <lineage>
        <taxon>Eukaryota</taxon>
        <taxon>Viridiplantae</taxon>
        <taxon>Streptophyta</taxon>
        <taxon>Embryophyta</taxon>
        <taxon>Tracheophyta</taxon>
        <taxon>Spermatophyta</taxon>
        <taxon>Magnoliopsida</taxon>
        <taxon>eudicotyledons</taxon>
        <taxon>Gunneridae</taxon>
        <taxon>Pentapetalae</taxon>
        <taxon>asterids</taxon>
        <taxon>campanulids</taxon>
        <taxon>Asterales</taxon>
        <taxon>Asteraceae</taxon>
        <taxon>Asteroideae</taxon>
        <taxon>Heliantheae alliance</taxon>
        <taxon>Heliantheae</taxon>
        <taxon>Helianthus</taxon>
    </lineage>
</organism>
<dbReference type="Gramene" id="mRNA:HanXRQr2_Chr03g0132261">
    <property type="protein sequence ID" value="mRNA:HanXRQr2_Chr03g0132261"/>
    <property type="gene ID" value="HanXRQr2_Chr03g0132261"/>
</dbReference>
<feature type="signal peptide" evidence="2">
    <location>
        <begin position="1"/>
        <end position="18"/>
    </location>
</feature>
<dbReference type="InterPro" id="IPR053313">
    <property type="entry name" value="RGF"/>
</dbReference>
<keyword evidence="2" id="KW-0732">Signal</keyword>
<dbReference type="InParanoid" id="A0A251VBT8"/>
<dbReference type="PANTHER" id="PTHR34961">
    <property type="entry name" value="TRANSMEMBRANE PROTEIN"/>
    <property type="match status" value="1"/>
</dbReference>
<reference evidence="3" key="3">
    <citation type="submission" date="2020-06" db="EMBL/GenBank/DDBJ databases">
        <title>Helianthus annuus Genome sequencing and assembly Release 2.</title>
        <authorList>
            <person name="Gouzy J."/>
            <person name="Langlade N."/>
            <person name="Munos S."/>
        </authorList>
    </citation>
    <scope>NUCLEOTIDE SEQUENCE</scope>
    <source>
        <tissue evidence="3">Leaves</tissue>
    </source>
</reference>
<gene>
    <name evidence="4" type="ORF">HannXRQ_Chr03g0088641</name>
    <name evidence="3" type="ORF">HanXRQr2_Chr03g0132261</name>
</gene>
<sequence length="147" mass="17174">MSSLAYFLILHLCVSMHACSSRHLRVFHKEPENEILSLESSKTPELVFELQGRKVNEDNIEQRESKLEFTLNEQKAWKGSEYIKVQISQEENKIEEWKNHGRSTKESKLQDSKETINKSKDNSVTEDVVVMDYAQPHRKPPIHNIQP</sequence>
<dbReference type="Proteomes" id="UP000215914">
    <property type="component" value="Chromosome 3"/>
</dbReference>
<proteinExistence type="predicted"/>
<dbReference type="Pfam" id="PF21529">
    <property type="entry name" value="GLV1-2"/>
    <property type="match status" value="1"/>
</dbReference>
<keyword evidence="5" id="KW-1185">Reference proteome</keyword>
<dbReference type="InterPro" id="IPR049306">
    <property type="entry name" value="GLV1-2"/>
</dbReference>
<dbReference type="OrthoDB" id="1911637at2759"/>
<dbReference type="EMBL" id="MNCJ02000318">
    <property type="protein sequence ID" value="KAF5816250.1"/>
    <property type="molecule type" value="Genomic_DNA"/>
</dbReference>
<evidence type="ECO:0000256" key="2">
    <source>
        <dbReference type="SAM" id="SignalP"/>
    </source>
</evidence>
<feature type="chain" id="PRO_5012242265" evidence="2">
    <location>
        <begin position="19"/>
        <end position="147"/>
    </location>
</feature>
<feature type="region of interest" description="Disordered" evidence="1">
    <location>
        <begin position="96"/>
        <end position="125"/>
    </location>
</feature>
<dbReference type="EMBL" id="CM007892">
    <property type="protein sequence ID" value="OTG32616.1"/>
    <property type="molecule type" value="Genomic_DNA"/>
</dbReference>
<accession>A0A251VBT8</accession>
<protein>
    <submittedName>
        <fullName evidence="4">Uncharacterized protein</fullName>
    </submittedName>
</protein>
<dbReference type="PANTHER" id="PTHR34961:SF7">
    <property type="entry name" value="TRANSMEMBRANE PROTEIN"/>
    <property type="match status" value="1"/>
</dbReference>